<dbReference type="AlphaFoldDB" id="A0A093ISY0"/>
<feature type="non-terminal residue" evidence="2">
    <location>
        <position position="97"/>
    </location>
</feature>
<accession>A0A093ISY0</accession>
<evidence type="ECO:0000313" key="2">
    <source>
        <dbReference type="EMBL" id="KFV69796.1"/>
    </source>
</evidence>
<protein>
    <submittedName>
        <fullName evidence="2">Uncharacterized protein</fullName>
    </submittedName>
</protein>
<dbReference type="Proteomes" id="UP000053875">
    <property type="component" value="Unassembled WGS sequence"/>
</dbReference>
<proteinExistence type="predicted"/>
<feature type="non-terminal residue" evidence="2">
    <location>
        <position position="1"/>
    </location>
</feature>
<keyword evidence="3" id="KW-1185">Reference proteome</keyword>
<dbReference type="EMBL" id="KL216480">
    <property type="protein sequence ID" value="KFV69796.1"/>
    <property type="molecule type" value="Genomic_DNA"/>
</dbReference>
<name>A0A093ISY0_DRYPU</name>
<sequence>PCPGPWAAALAGQAAPAQGREAREAKAPGADGHPLRAEDAANGSGGGGAHGGALWEGAEDGAGQGHQHSRRLNDNSGVLALPDTGLIAAVGQRGWAT</sequence>
<organism evidence="2 3">
    <name type="scientific">Dryobates pubescens</name>
    <name type="common">Downy woodpecker</name>
    <name type="synonym">Picoides pubescens</name>
    <dbReference type="NCBI Taxonomy" id="118200"/>
    <lineage>
        <taxon>Eukaryota</taxon>
        <taxon>Metazoa</taxon>
        <taxon>Chordata</taxon>
        <taxon>Craniata</taxon>
        <taxon>Vertebrata</taxon>
        <taxon>Euteleostomi</taxon>
        <taxon>Archelosauria</taxon>
        <taxon>Archosauria</taxon>
        <taxon>Dinosauria</taxon>
        <taxon>Saurischia</taxon>
        <taxon>Theropoda</taxon>
        <taxon>Coelurosauria</taxon>
        <taxon>Aves</taxon>
        <taxon>Neognathae</taxon>
        <taxon>Neoaves</taxon>
        <taxon>Telluraves</taxon>
        <taxon>Coraciimorphae</taxon>
        <taxon>Piciformes</taxon>
        <taxon>Picidae</taxon>
        <taxon>Dryobates</taxon>
    </lineage>
</organism>
<evidence type="ECO:0000256" key="1">
    <source>
        <dbReference type="SAM" id="MobiDB-lite"/>
    </source>
</evidence>
<evidence type="ECO:0000313" key="3">
    <source>
        <dbReference type="Proteomes" id="UP000053875"/>
    </source>
</evidence>
<reference evidence="2 3" key="1">
    <citation type="submission" date="2014-04" db="EMBL/GenBank/DDBJ databases">
        <title>Genome evolution of avian class.</title>
        <authorList>
            <person name="Zhang G."/>
            <person name="Li C."/>
        </authorList>
    </citation>
    <scope>NUCLEOTIDE SEQUENCE [LARGE SCALE GENOMIC DNA]</scope>
    <source>
        <strain evidence="2">BGI_N307</strain>
    </source>
</reference>
<feature type="compositionally biased region" description="Low complexity" evidence="1">
    <location>
        <begin position="1"/>
        <end position="19"/>
    </location>
</feature>
<gene>
    <name evidence="2" type="ORF">N307_14312</name>
</gene>
<feature type="region of interest" description="Disordered" evidence="1">
    <location>
        <begin position="1"/>
        <end position="78"/>
    </location>
</feature>